<sequence length="65" mass="7497">MGTNEMHLSLILFLRHLRNGRWHAIVRLQNTKALRSAIDNGSSNRRGRGNQGELTLLPKERKYLS</sequence>
<organism evidence="2">
    <name type="scientific">Arundo donax</name>
    <name type="common">Giant reed</name>
    <name type="synonym">Donax arundinaceus</name>
    <dbReference type="NCBI Taxonomy" id="35708"/>
    <lineage>
        <taxon>Eukaryota</taxon>
        <taxon>Viridiplantae</taxon>
        <taxon>Streptophyta</taxon>
        <taxon>Embryophyta</taxon>
        <taxon>Tracheophyta</taxon>
        <taxon>Spermatophyta</taxon>
        <taxon>Magnoliopsida</taxon>
        <taxon>Liliopsida</taxon>
        <taxon>Poales</taxon>
        <taxon>Poaceae</taxon>
        <taxon>PACMAD clade</taxon>
        <taxon>Arundinoideae</taxon>
        <taxon>Arundineae</taxon>
        <taxon>Arundo</taxon>
    </lineage>
</organism>
<reference evidence="2" key="1">
    <citation type="submission" date="2014-09" db="EMBL/GenBank/DDBJ databases">
        <authorList>
            <person name="Magalhaes I.L.F."/>
            <person name="Oliveira U."/>
            <person name="Santos F.R."/>
            <person name="Vidigal T.H.D.A."/>
            <person name="Brescovit A.D."/>
            <person name="Santos A.J."/>
        </authorList>
    </citation>
    <scope>NUCLEOTIDE SEQUENCE</scope>
    <source>
        <tissue evidence="2">Shoot tissue taken approximately 20 cm above the soil surface</tissue>
    </source>
</reference>
<dbReference type="AlphaFoldDB" id="A0A0A9B265"/>
<name>A0A0A9B265_ARUDO</name>
<feature type="region of interest" description="Disordered" evidence="1">
    <location>
        <begin position="38"/>
        <end position="65"/>
    </location>
</feature>
<proteinExistence type="predicted"/>
<protein>
    <submittedName>
        <fullName evidence="2">Uncharacterized protein</fullName>
    </submittedName>
</protein>
<evidence type="ECO:0000313" key="2">
    <source>
        <dbReference type="EMBL" id="JAD57466.1"/>
    </source>
</evidence>
<reference evidence="2" key="2">
    <citation type="journal article" date="2015" name="Data Brief">
        <title>Shoot transcriptome of the giant reed, Arundo donax.</title>
        <authorList>
            <person name="Barrero R.A."/>
            <person name="Guerrero F.D."/>
            <person name="Moolhuijzen P."/>
            <person name="Goolsby J.A."/>
            <person name="Tidwell J."/>
            <person name="Bellgard S.E."/>
            <person name="Bellgard M.I."/>
        </authorList>
    </citation>
    <scope>NUCLEOTIDE SEQUENCE</scope>
    <source>
        <tissue evidence="2">Shoot tissue taken approximately 20 cm above the soil surface</tissue>
    </source>
</reference>
<accession>A0A0A9B265</accession>
<dbReference type="EMBL" id="GBRH01240429">
    <property type="protein sequence ID" value="JAD57466.1"/>
    <property type="molecule type" value="Transcribed_RNA"/>
</dbReference>
<evidence type="ECO:0000256" key="1">
    <source>
        <dbReference type="SAM" id="MobiDB-lite"/>
    </source>
</evidence>